<keyword evidence="5" id="KW-1185">Reference proteome</keyword>
<sequence>MKTYRLDDSTIVITGASSGIGRATALAFAQLGANLILASRNETLLQELASECESLGGNAVAITTDVSERSSVKNLFEKALTFYGEIDVWINNAGVGAIGEFDHTPLEAQEQVIRTNLLGPLYGSYFVVPYFKKRGRGIIINTNSTGAYVGAPFSVSYSASKFGLRGLSEALRYELKDHKNIHVCDVYASFVDSPGVKHAANYLGKEAKPAPPLVDPDTVAKAMVRLVQRPRDSIHLGSSDFIGRISHLLMPGLTGKIMNKLEREYFSRAEKAPVTEGNLFEPDFEETSSHGGFS</sequence>
<dbReference type="Proteomes" id="UP001324634">
    <property type="component" value="Chromosome"/>
</dbReference>
<dbReference type="RefSeq" id="WP_321398513.1">
    <property type="nucleotide sequence ID" value="NZ_CP139487.1"/>
</dbReference>
<protein>
    <submittedName>
        <fullName evidence="4">SDR family oxidoreductase</fullName>
    </submittedName>
</protein>
<dbReference type="PRINTS" id="PR00081">
    <property type="entry name" value="GDHRDH"/>
</dbReference>
<evidence type="ECO:0000256" key="2">
    <source>
        <dbReference type="ARBA" id="ARBA00023002"/>
    </source>
</evidence>
<evidence type="ECO:0000313" key="5">
    <source>
        <dbReference type="Proteomes" id="UP001324634"/>
    </source>
</evidence>
<dbReference type="GO" id="GO:0016491">
    <property type="term" value="F:oxidoreductase activity"/>
    <property type="evidence" value="ECO:0007669"/>
    <property type="project" value="UniProtKB-KW"/>
</dbReference>
<dbReference type="InterPro" id="IPR020904">
    <property type="entry name" value="Sc_DH/Rdtase_CS"/>
</dbReference>
<dbReference type="PROSITE" id="PS00061">
    <property type="entry name" value="ADH_SHORT"/>
    <property type="match status" value="1"/>
</dbReference>
<dbReference type="KEGG" id="psti:SOO65_06405"/>
<keyword evidence="2" id="KW-0560">Oxidoreductase</keyword>
<dbReference type="Pfam" id="PF00106">
    <property type="entry name" value="adh_short"/>
    <property type="match status" value="1"/>
</dbReference>
<proteinExistence type="inferred from homology"/>
<dbReference type="SUPFAM" id="SSF51735">
    <property type="entry name" value="NAD(P)-binding Rossmann-fold domains"/>
    <property type="match status" value="1"/>
</dbReference>
<dbReference type="EMBL" id="CP139487">
    <property type="protein sequence ID" value="WPU66372.1"/>
    <property type="molecule type" value="Genomic_DNA"/>
</dbReference>
<evidence type="ECO:0000256" key="3">
    <source>
        <dbReference type="RuleBase" id="RU000363"/>
    </source>
</evidence>
<dbReference type="GO" id="GO:0016020">
    <property type="term" value="C:membrane"/>
    <property type="evidence" value="ECO:0007669"/>
    <property type="project" value="TreeGrafter"/>
</dbReference>
<dbReference type="Gene3D" id="3.40.50.720">
    <property type="entry name" value="NAD(P)-binding Rossmann-like Domain"/>
    <property type="match status" value="1"/>
</dbReference>
<gene>
    <name evidence="4" type="ORF">SOO65_06405</name>
</gene>
<dbReference type="InterPro" id="IPR002347">
    <property type="entry name" value="SDR_fam"/>
</dbReference>
<dbReference type="InterPro" id="IPR036291">
    <property type="entry name" value="NAD(P)-bd_dom_sf"/>
</dbReference>
<reference evidence="4 5" key="1">
    <citation type="submission" date="2023-11" db="EMBL/GenBank/DDBJ databases">
        <title>Peredibacter starrii A3.12.</title>
        <authorList>
            <person name="Mitchell R.J."/>
        </authorList>
    </citation>
    <scope>NUCLEOTIDE SEQUENCE [LARGE SCALE GENOMIC DNA]</scope>
    <source>
        <strain evidence="4 5">A3.12</strain>
    </source>
</reference>
<comment type="similarity">
    <text evidence="1 3">Belongs to the short-chain dehydrogenases/reductases (SDR) family.</text>
</comment>
<dbReference type="PANTHER" id="PTHR44196">
    <property type="entry name" value="DEHYDROGENASE/REDUCTASE SDR FAMILY MEMBER 7B"/>
    <property type="match status" value="1"/>
</dbReference>
<evidence type="ECO:0000256" key="1">
    <source>
        <dbReference type="ARBA" id="ARBA00006484"/>
    </source>
</evidence>
<dbReference type="PANTHER" id="PTHR44196:SF1">
    <property type="entry name" value="DEHYDROGENASE_REDUCTASE SDR FAMILY MEMBER 7B"/>
    <property type="match status" value="1"/>
</dbReference>
<dbReference type="AlphaFoldDB" id="A0AAX4HT36"/>
<dbReference type="PRINTS" id="PR00080">
    <property type="entry name" value="SDRFAMILY"/>
</dbReference>
<name>A0AAX4HT36_9BACT</name>
<evidence type="ECO:0000313" key="4">
    <source>
        <dbReference type="EMBL" id="WPU66372.1"/>
    </source>
</evidence>
<accession>A0AAX4HT36</accession>
<organism evidence="4 5">
    <name type="scientific">Peredibacter starrii</name>
    <dbReference type="NCBI Taxonomy" id="28202"/>
    <lineage>
        <taxon>Bacteria</taxon>
        <taxon>Pseudomonadati</taxon>
        <taxon>Bdellovibrionota</taxon>
        <taxon>Bacteriovoracia</taxon>
        <taxon>Bacteriovoracales</taxon>
        <taxon>Bacteriovoracaceae</taxon>
        <taxon>Peredibacter</taxon>
    </lineage>
</organism>
<dbReference type="NCBIfam" id="NF004792">
    <property type="entry name" value="PRK06139.1"/>
    <property type="match status" value="1"/>
</dbReference>